<keyword evidence="2" id="KW-1185">Reference proteome</keyword>
<reference evidence="1 2" key="1">
    <citation type="submission" date="2016-07" db="EMBL/GenBank/DDBJ databases">
        <title>Pervasive Adenine N6-methylation of Active Genes in Fungi.</title>
        <authorList>
            <consortium name="DOE Joint Genome Institute"/>
            <person name="Mondo S.J."/>
            <person name="Dannebaum R.O."/>
            <person name="Kuo R.C."/>
            <person name="Labutti K."/>
            <person name="Haridas S."/>
            <person name="Kuo A."/>
            <person name="Salamov A."/>
            <person name="Ahrendt S.R."/>
            <person name="Lipzen A."/>
            <person name="Sullivan W."/>
            <person name="Andreopoulos W.B."/>
            <person name="Clum A."/>
            <person name="Lindquist E."/>
            <person name="Daum C."/>
            <person name="Ramamoorthy G.K."/>
            <person name="Gryganskyi A."/>
            <person name="Culley D."/>
            <person name="Magnuson J.K."/>
            <person name="James T.Y."/>
            <person name="O'Malley M.A."/>
            <person name="Stajich J.E."/>
            <person name="Spatafora J.W."/>
            <person name="Visel A."/>
            <person name="Grigoriev I.V."/>
        </authorList>
    </citation>
    <scope>NUCLEOTIDE SEQUENCE [LARGE SCALE GENOMIC DNA]</scope>
    <source>
        <strain evidence="1 2">68-887.2</strain>
    </source>
</reference>
<name>A0A1Y2BCN3_9TREE</name>
<gene>
    <name evidence="1" type="ORF">BCR39DRAFT_82321</name>
</gene>
<evidence type="ECO:0000313" key="2">
    <source>
        <dbReference type="Proteomes" id="UP000193986"/>
    </source>
</evidence>
<accession>A0A1Y2BCN3</accession>
<proteinExistence type="predicted"/>
<protein>
    <submittedName>
        <fullName evidence="1">Uncharacterized protein</fullName>
    </submittedName>
</protein>
<sequence length="167" mass="18549">MLFYFSNSTNPFTSNKRDYCTNVSSRCLTLLIPILSTKLNDIFDCTSSYTRIYRAGPDISICDYALTSFSSLFDRITPSSTTIFTFSSHLVTLSFTTIQLSPSPSLILIPLAARQAPLETLDVPFISRLESKSVIPLLSQLDPSKNPQSSFSIRVSLIADVKEDLTD</sequence>
<dbReference type="Proteomes" id="UP000193986">
    <property type="component" value="Unassembled WGS sequence"/>
</dbReference>
<dbReference type="InParanoid" id="A0A1Y2BCN3"/>
<dbReference type="EMBL" id="MCFC01000013">
    <property type="protein sequence ID" value="ORY31845.1"/>
    <property type="molecule type" value="Genomic_DNA"/>
</dbReference>
<dbReference type="AlphaFoldDB" id="A0A1Y2BCN3"/>
<comment type="caution">
    <text evidence="1">The sequence shown here is derived from an EMBL/GenBank/DDBJ whole genome shotgun (WGS) entry which is preliminary data.</text>
</comment>
<organism evidence="1 2">
    <name type="scientific">Naematelia encephala</name>
    <dbReference type="NCBI Taxonomy" id="71784"/>
    <lineage>
        <taxon>Eukaryota</taxon>
        <taxon>Fungi</taxon>
        <taxon>Dikarya</taxon>
        <taxon>Basidiomycota</taxon>
        <taxon>Agaricomycotina</taxon>
        <taxon>Tremellomycetes</taxon>
        <taxon>Tremellales</taxon>
        <taxon>Naemateliaceae</taxon>
        <taxon>Naematelia</taxon>
    </lineage>
</organism>
<evidence type="ECO:0000313" key="1">
    <source>
        <dbReference type="EMBL" id="ORY31845.1"/>
    </source>
</evidence>